<accession>A0A2I6S819</accession>
<dbReference type="Proteomes" id="UP000242205">
    <property type="component" value="Chromosome"/>
</dbReference>
<evidence type="ECO:0000256" key="2">
    <source>
        <dbReference type="ARBA" id="ARBA00022679"/>
    </source>
</evidence>
<dbReference type="GO" id="GO:0032259">
    <property type="term" value="P:methylation"/>
    <property type="evidence" value="ECO:0007669"/>
    <property type="project" value="UniProtKB-KW"/>
</dbReference>
<dbReference type="Pfam" id="PF02574">
    <property type="entry name" value="S-methyl_trans"/>
    <property type="match status" value="1"/>
</dbReference>
<dbReference type="InterPro" id="IPR003726">
    <property type="entry name" value="HCY_dom"/>
</dbReference>
<evidence type="ECO:0000313" key="5">
    <source>
        <dbReference type="EMBL" id="AUN95387.1"/>
    </source>
</evidence>
<evidence type="ECO:0000256" key="1">
    <source>
        <dbReference type="ARBA" id="ARBA00022603"/>
    </source>
</evidence>
<evidence type="ECO:0000256" key="3">
    <source>
        <dbReference type="PROSITE-ProRule" id="PRU00333"/>
    </source>
</evidence>
<feature type="binding site" evidence="3">
    <location>
        <position position="296"/>
    </location>
    <ligand>
        <name>Zn(2+)</name>
        <dbReference type="ChEBI" id="CHEBI:29105"/>
    </ligand>
</feature>
<dbReference type="PANTHER" id="PTHR11103">
    <property type="entry name" value="SLR1189 PROTEIN"/>
    <property type="match status" value="1"/>
</dbReference>
<sequence>MSRYRNDLPQLYDTFIADGGLETTMIFHEGLDLPHFATVVMLRDEAGRDILRRYYLRYIELARAHRVGIVLDTATWRASPDWGWSLGCDAQELAGLNRRAVELLESIRQTHASATTPIVVSAQLGPRGDGYVADLRMSASQARDYHAVQIGTFAATSADLVSAYTLNYVDEAIGIVEAARDHAMPVAISFTVETDALLPSGEGLAEAIRRCDEATDAYAAYYMINCAHPEHFAHVLDGDPLLAERLRGVRANASRCSHAELDDSTELDTGDPEELGRQYADLRRRLPGLSVLGGCCGTDHRHIDAIARQLDSPALAA</sequence>
<dbReference type="SUPFAM" id="SSF82282">
    <property type="entry name" value="Homocysteine S-methyltransferase"/>
    <property type="match status" value="1"/>
</dbReference>
<dbReference type="RefSeq" id="WP_102247436.1">
    <property type="nucleotide sequence ID" value="NZ_CP025682.1"/>
</dbReference>
<dbReference type="EMBL" id="CP025682">
    <property type="protein sequence ID" value="AUN95387.1"/>
    <property type="molecule type" value="Genomic_DNA"/>
</dbReference>
<keyword evidence="3" id="KW-0862">Zinc</keyword>
<reference evidence="5 6" key="1">
    <citation type="submission" date="2018-01" db="EMBL/GenBank/DDBJ databases">
        <authorList>
            <person name="Fu G.-Y."/>
        </authorList>
    </citation>
    <scope>NUCLEOTIDE SEQUENCE [LARGE SCALE GENOMIC DNA]</scope>
    <source>
        <strain evidence="5 6">SY39</strain>
    </source>
</reference>
<feature type="domain" description="Hcy-binding" evidence="4">
    <location>
        <begin position="3"/>
        <end position="310"/>
    </location>
</feature>
<dbReference type="PROSITE" id="PS50970">
    <property type="entry name" value="HCY"/>
    <property type="match status" value="1"/>
</dbReference>
<comment type="cofactor">
    <cofactor evidence="3">
        <name>Zn(2+)</name>
        <dbReference type="ChEBI" id="CHEBI:29105"/>
    </cofactor>
</comment>
<dbReference type="GO" id="GO:0046872">
    <property type="term" value="F:metal ion binding"/>
    <property type="evidence" value="ECO:0007669"/>
    <property type="project" value="UniProtKB-KW"/>
</dbReference>
<keyword evidence="6" id="KW-1185">Reference proteome</keyword>
<protein>
    <submittedName>
        <fullName evidence="5">Homocysteine S-methyltransferase</fullName>
    </submittedName>
</protein>
<keyword evidence="2 3" id="KW-0808">Transferase</keyword>
<feature type="binding site" evidence="3">
    <location>
        <position position="295"/>
    </location>
    <ligand>
        <name>Zn(2+)</name>
        <dbReference type="ChEBI" id="CHEBI:29105"/>
    </ligand>
</feature>
<dbReference type="KEGG" id="atw:C0099_10890"/>
<dbReference type="GO" id="GO:0008168">
    <property type="term" value="F:methyltransferase activity"/>
    <property type="evidence" value="ECO:0007669"/>
    <property type="project" value="UniProtKB-UniRule"/>
</dbReference>
<name>A0A2I6S819_9RHOO</name>
<keyword evidence="1 3" id="KW-0489">Methyltransferase</keyword>
<dbReference type="InterPro" id="IPR036589">
    <property type="entry name" value="HCY_dom_sf"/>
</dbReference>
<keyword evidence="3" id="KW-0479">Metal-binding</keyword>
<proteinExistence type="predicted"/>
<organism evidence="5 6">
    <name type="scientific">Pseudazoarcus pumilus</name>
    <dbReference type="NCBI Taxonomy" id="2067960"/>
    <lineage>
        <taxon>Bacteria</taxon>
        <taxon>Pseudomonadati</taxon>
        <taxon>Pseudomonadota</taxon>
        <taxon>Betaproteobacteria</taxon>
        <taxon>Rhodocyclales</taxon>
        <taxon>Zoogloeaceae</taxon>
        <taxon>Pseudazoarcus</taxon>
    </lineage>
</organism>
<dbReference type="AlphaFoldDB" id="A0A2I6S819"/>
<evidence type="ECO:0000313" key="6">
    <source>
        <dbReference type="Proteomes" id="UP000242205"/>
    </source>
</evidence>
<dbReference type="OrthoDB" id="9803687at2"/>
<dbReference type="Gene3D" id="3.20.20.330">
    <property type="entry name" value="Homocysteine-binding-like domain"/>
    <property type="match status" value="1"/>
</dbReference>
<feature type="binding site" evidence="3">
    <location>
        <position position="226"/>
    </location>
    <ligand>
        <name>Zn(2+)</name>
        <dbReference type="ChEBI" id="CHEBI:29105"/>
    </ligand>
</feature>
<dbReference type="PANTHER" id="PTHR11103:SF18">
    <property type="entry name" value="SLR1189 PROTEIN"/>
    <property type="match status" value="1"/>
</dbReference>
<evidence type="ECO:0000259" key="4">
    <source>
        <dbReference type="PROSITE" id="PS50970"/>
    </source>
</evidence>
<gene>
    <name evidence="5" type="ORF">C0099_10890</name>
</gene>